<dbReference type="CDD" id="cd16914">
    <property type="entry name" value="EcfT"/>
    <property type="match status" value="1"/>
</dbReference>
<dbReference type="InterPro" id="IPR003339">
    <property type="entry name" value="ABC/ECF_trnsptr_transmembrane"/>
</dbReference>
<comment type="caution">
    <text evidence="6">The sequence shown here is derived from an EMBL/GenBank/DDBJ whole genome shotgun (WGS) entry which is preliminary data.</text>
</comment>
<dbReference type="Pfam" id="PF02361">
    <property type="entry name" value="CbiQ"/>
    <property type="match status" value="1"/>
</dbReference>
<proteinExistence type="predicted"/>
<organism evidence="6">
    <name type="scientific">human gut metagenome</name>
    <dbReference type="NCBI Taxonomy" id="408170"/>
    <lineage>
        <taxon>unclassified sequences</taxon>
        <taxon>metagenomes</taxon>
        <taxon>organismal metagenomes</taxon>
    </lineage>
</organism>
<protein>
    <submittedName>
        <fullName evidence="6">ABC-type cobalt transport system, permease component CbiQ</fullName>
    </submittedName>
</protein>
<evidence type="ECO:0000256" key="1">
    <source>
        <dbReference type="ARBA" id="ARBA00004141"/>
    </source>
</evidence>
<accession>K1U5T5</accession>
<feature type="non-terminal residue" evidence="6">
    <location>
        <position position="1"/>
    </location>
</feature>
<evidence type="ECO:0000256" key="3">
    <source>
        <dbReference type="ARBA" id="ARBA00022989"/>
    </source>
</evidence>
<feature type="transmembrane region" description="Helical" evidence="5">
    <location>
        <begin position="100"/>
        <end position="119"/>
    </location>
</feature>
<name>K1U5T5_9ZZZZ</name>
<keyword evidence="3 5" id="KW-1133">Transmembrane helix</keyword>
<keyword evidence="2 5" id="KW-0812">Transmembrane</keyword>
<sequence length="121" mass="13793">KIKVPVHDFAMMMSLALRFIPILLEEANRIINAQSARGADFEEGRLWQRMRAMVSILVPLLVSATRRAYELANAMEARCYHGGEGRTKMKPLKYRAVDRISYGVLLGYLVCVIGITHFIPW</sequence>
<dbReference type="PANTHER" id="PTHR33514:SF13">
    <property type="entry name" value="PROTEIN ABCI12, CHLOROPLASTIC"/>
    <property type="match status" value="1"/>
</dbReference>
<dbReference type="GO" id="GO:0005886">
    <property type="term" value="C:plasma membrane"/>
    <property type="evidence" value="ECO:0007669"/>
    <property type="project" value="UniProtKB-ARBA"/>
</dbReference>
<dbReference type="EMBL" id="AJWZ01001507">
    <property type="protein sequence ID" value="EKC73570.1"/>
    <property type="molecule type" value="Genomic_DNA"/>
</dbReference>
<comment type="subcellular location">
    <subcellularLocation>
        <location evidence="1">Membrane</location>
        <topology evidence="1">Multi-pass membrane protein</topology>
    </subcellularLocation>
</comment>
<reference evidence="6" key="1">
    <citation type="journal article" date="2013" name="Environ. Microbiol.">
        <title>Microbiota from the distal guts of lean and obese adolescents exhibit partial functional redundancy besides clear differences in community structure.</title>
        <authorList>
            <person name="Ferrer M."/>
            <person name="Ruiz A."/>
            <person name="Lanza F."/>
            <person name="Haange S.B."/>
            <person name="Oberbach A."/>
            <person name="Till H."/>
            <person name="Bargiela R."/>
            <person name="Campoy C."/>
            <person name="Segura M.T."/>
            <person name="Richter M."/>
            <person name="von Bergen M."/>
            <person name="Seifert J."/>
            <person name="Suarez A."/>
        </authorList>
    </citation>
    <scope>NUCLEOTIDE SEQUENCE</scope>
</reference>
<keyword evidence="4 5" id="KW-0472">Membrane</keyword>
<dbReference type="AlphaFoldDB" id="K1U5T5"/>
<dbReference type="PANTHER" id="PTHR33514">
    <property type="entry name" value="PROTEIN ABCI12, CHLOROPLASTIC"/>
    <property type="match status" value="1"/>
</dbReference>
<gene>
    <name evidence="6" type="ORF">OBE_02323</name>
</gene>
<evidence type="ECO:0000256" key="4">
    <source>
        <dbReference type="ARBA" id="ARBA00023136"/>
    </source>
</evidence>
<evidence type="ECO:0000313" key="6">
    <source>
        <dbReference type="EMBL" id="EKC73570.1"/>
    </source>
</evidence>
<evidence type="ECO:0000256" key="5">
    <source>
        <dbReference type="SAM" id="Phobius"/>
    </source>
</evidence>
<evidence type="ECO:0000256" key="2">
    <source>
        <dbReference type="ARBA" id="ARBA00022692"/>
    </source>
</evidence>